<evidence type="ECO:0000313" key="3">
    <source>
        <dbReference type="Proteomes" id="UP000630142"/>
    </source>
</evidence>
<proteinExistence type="predicted"/>
<gene>
    <name evidence="2" type="ORF">GCM10016234_05840</name>
</gene>
<reference evidence="2" key="2">
    <citation type="submission" date="2020-09" db="EMBL/GenBank/DDBJ databases">
        <authorList>
            <person name="Sun Q."/>
            <person name="Kim S."/>
        </authorList>
    </citation>
    <scope>NUCLEOTIDE SEQUENCE</scope>
    <source>
        <strain evidence="2">KCTC 42249</strain>
    </source>
</reference>
<comment type="caution">
    <text evidence="2">The sequence shown here is derived from an EMBL/GenBank/DDBJ whole genome shotgun (WGS) entry which is preliminary data.</text>
</comment>
<feature type="region of interest" description="Disordered" evidence="1">
    <location>
        <begin position="1"/>
        <end position="23"/>
    </location>
</feature>
<dbReference type="RefSeq" id="WP_189501511.1">
    <property type="nucleotide sequence ID" value="NZ_BMZQ01000001.1"/>
</dbReference>
<accession>A0A8J3GIF8</accession>
<sequence length="174" mass="19575">MDHMMLNTDPPGLAATNDPRPVAPTHIHQERLKQSLETVLRLWEQSDFERELEEAMIALGLYEDWFVEPLNRHEVHVLATSLYSERSGGGAEISYSTVLQVTEQFNGRPMNLAMVYKTIERLMSKGLLDEIINSAEGKAGRSRLYKINNFGRDAFKMAILNAETLKAAEGQAVA</sequence>
<evidence type="ECO:0000256" key="1">
    <source>
        <dbReference type="SAM" id="MobiDB-lite"/>
    </source>
</evidence>
<protein>
    <submittedName>
        <fullName evidence="2">Uncharacterized protein</fullName>
    </submittedName>
</protein>
<evidence type="ECO:0000313" key="2">
    <source>
        <dbReference type="EMBL" id="GHD07435.1"/>
    </source>
</evidence>
<dbReference type="EMBL" id="BMZQ01000001">
    <property type="protein sequence ID" value="GHD07435.1"/>
    <property type="molecule type" value="Genomic_DNA"/>
</dbReference>
<dbReference type="Proteomes" id="UP000630142">
    <property type="component" value="Unassembled WGS sequence"/>
</dbReference>
<name>A0A8J3GIF8_9HYPH</name>
<dbReference type="AlphaFoldDB" id="A0A8J3GIF8"/>
<reference evidence="2" key="1">
    <citation type="journal article" date="2014" name="Int. J. Syst. Evol. Microbiol.">
        <title>Complete genome sequence of Corynebacterium casei LMG S-19264T (=DSM 44701T), isolated from a smear-ripened cheese.</title>
        <authorList>
            <consortium name="US DOE Joint Genome Institute (JGI-PGF)"/>
            <person name="Walter F."/>
            <person name="Albersmeier A."/>
            <person name="Kalinowski J."/>
            <person name="Ruckert C."/>
        </authorList>
    </citation>
    <scope>NUCLEOTIDE SEQUENCE</scope>
    <source>
        <strain evidence="2">KCTC 42249</strain>
    </source>
</reference>
<organism evidence="2 3">
    <name type="scientific">Tianweitania populi</name>
    <dbReference type="NCBI Taxonomy" id="1607949"/>
    <lineage>
        <taxon>Bacteria</taxon>
        <taxon>Pseudomonadati</taxon>
        <taxon>Pseudomonadota</taxon>
        <taxon>Alphaproteobacteria</taxon>
        <taxon>Hyphomicrobiales</taxon>
        <taxon>Phyllobacteriaceae</taxon>
        <taxon>Tianweitania</taxon>
    </lineage>
</organism>
<keyword evidence="3" id="KW-1185">Reference proteome</keyword>